<evidence type="ECO:0000313" key="2">
    <source>
        <dbReference type="EMBL" id="MFC6724143.1"/>
    </source>
</evidence>
<protein>
    <submittedName>
        <fullName evidence="2">Epimerase</fullName>
    </submittedName>
</protein>
<gene>
    <name evidence="2" type="ORF">ACFQE1_07100</name>
</gene>
<feature type="region of interest" description="Disordered" evidence="1">
    <location>
        <begin position="55"/>
        <end position="85"/>
    </location>
</feature>
<sequence>EVEVVTAGERELAAGGLEPSDFPLYRDYPHVLSTTKLASLGWESTPIEEALNRTLAEHRESDRDGRGEGPDREAEERVLGVLDTL</sequence>
<reference evidence="2 3" key="1">
    <citation type="journal article" date="2019" name="Int. J. Syst. Evol. Microbiol.">
        <title>The Global Catalogue of Microorganisms (GCM) 10K type strain sequencing project: providing services to taxonomists for standard genome sequencing and annotation.</title>
        <authorList>
            <consortium name="The Broad Institute Genomics Platform"/>
            <consortium name="The Broad Institute Genome Sequencing Center for Infectious Disease"/>
            <person name="Wu L."/>
            <person name="Ma J."/>
        </authorList>
    </citation>
    <scope>NUCLEOTIDE SEQUENCE [LARGE SCALE GENOMIC DNA]</scope>
    <source>
        <strain evidence="2 3">NBRC 111368</strain>
    </source>
</reference>
<evidence type="ECO:0000313" key="3">
    <source>
        <dbReference type="Proteomes" id="UP001596328"/>
    </source>
</evidence>
<evidence type="ECO:0000256" key="1">
    <source>
        <dbReference type="SAM" id="MobiDB-lite"/>
    </source>
</evidence>
<proteinExistence type="predicted"/>
<dbReference type="EMBL" id="JBHSWU010000108">
    <property type="protein sequence ID" value="MFC6724143.1"/>
    <property type="molecule type" value="Genomic_DNA"/>
</dbReference>
<feature type="non-terminal residue" evidence="2">
    <location>
        <position position="1"/>
    </location>
</feature>
<dbReference type="Proteomes" id="UP001596328">
    <property type="component" value="Unassembled WGS sequence"/>
</dbReference>
<feature type="compositionally biased region" description="Basic and acidic residues" evidence="1">
    <location>
        <begin position="55"/>
        <end position="78"/>
    </location>
</feature>
<comment type="caution">
    <text evidence="2">The sequence shown here is derived from an EMBL/GenBank/DDBJ whole genome shotgun (WGS) entry which is preliminary data.</text>
</comment>
<organism evidence="2 3">
    <name type="scientific">Halobium palmae</name>
    <dbReference type="NCBI Taxonomy" id="1776492"/>
    <lineage>
        <taxon>Archaea</taxon>
        <taxon>Methanobacteriati</taxon>
        <taxon>Methanobacteriota</taxon>
        <taxon>Stenosarchaea group</taxon>
        <taxon>Halobacteria</taxon>
        <taxon>Halobacteriales</taxon>
        <taxon>Haloferacaceae</taxon>
        <taxon>Halobium</taxon>
    </lineage>
</organism>
<accession>A0ABD5RYQ0</accession>
<dbReference type="AlphaFoldDB" id="A0ABD5RYQ0"/>
<name>A0ABD5RYQ0_9EURY</name>
<keyword evidence="3" id="KW-1185">Reference proteome</keyword>